<dbReference type="EMBL" id="CAJNOQ010012906">
    <property type="protein sequence ID" value="CAF1310451.1"/>
    <property type="molecule type" value="Genomic_DNA"/>
</dbReference>
<evidence type="ECO:0000313" key="3">
    <source>
        <dbReference type="Proteomes" id="UP000663829"/>
    </source>
</evidence>
<organism evidence="1 3">
    <name type="scientific">Didymodactylos carnosus</name>
    <dbReference type="NCBI Taxonomy" id="1234261"/>
    <lineage>
        <taxon>Eukaryota</taxon>
        <taxon>Metazoa</taxon>
        <taxon>Spiralia</taxon>
        <taxon>Gnathifera</taxon>
        <taxon>Rotifera</taxon>
        <taxon>Eurotatoria</taxon>
        <taxon>Bdelloidea</taxon>
        <taxon>Philodinida</taxon>
        <taxon>Philodinidae</taxon>
        <taxon>Didymodactylos</taxon>
    </lineage>
</organism>
<evidence type="ECO:0000313" key="2">
    <source>
        <dbReference type="EMBL" id="CAF4147344.1"/>
    </source>
</evidence>
<name>A0A815E667_9BILA</name>
<dbReference type="Proteomes" id="UP000663829">
    <property type="component" value="Unassembled WGS sequence"/>
</dbReference>
<accession>A0A815E667</accession>
<proteinExistence type="predicted"/>
<gene>
    <name evidence="1" type="ORF">GPM918_LOCUS28965</name>
    <name evidence="2" type="ORF">SRO942_LOCUS29504</name>
</gene>
<keyword evidence="3" id="KW-1185">Reference proteome</keyword>
<protein>
    <submittedName>
        <fullName evidence="1">Uncharacterized protein</fullName>
    </submittedName>
</protein>
<comment type="caution">
    <text evidence="1">The sequence shown here is derived from an EMBL/GenBank/DDBJ whole genome shotgun (WGS) entry which is preliminary data.</text>
</comment>
<evidence type="ECO:0000313" key="1">
    <source>
        <dbReference type="EMBL" id="CAF1310451.1"/>
    </source>
</evidence>
<dbReference type="AlphaFoldDB" id="A0A815E667"/>
<dbReference type="Proteomes" id="UP000681722">
    <property type="component" value="Unassembled WGS sequence"/>
</dbReference>
<dbReference type="EMBL" id="CAJOBC010042175">
    <property type="protein sequence ID" value="CAF4147344.1"/>
    <property type="molecule type" value="Genomic_DNA"/>
</dbReference>
<reference evidence="1" key="1">
    <citation type="submission" date="2021-02" db="EMBL/GenBank/DDBJ databases">
        <authorList>
            <person name="Nowell W R."/>
        </authorList>
    </citation>
    <scope>NUCLEOTIDE SEQUENCE</scope>
</reference>
<sequence length="127" mass="14526">MARQPVSGTLAGQSVCALPLSSQEWHSTGWIEKLQIHRRDCIIYQPRNHRNVDDNLCVCNRWLHEHRWLHVPQKHTDENAMWSIENNTKTQLTNAYANLENTSAQTDQTRYSGLTGAVADTVKQADC</sequence>